<feature type="non-terminal residue" evidence="1">
    <location>
        <position position="1"/>
    </location>
</feature>
<dbReference type="EMBL" id="PFAN01000082">
    <property type="protein sequence ID" value="PIR94906.1"/>
    <property type="molecule type" value="Genomic_DNA"/>
</dbReference>
<reference evidence="2" key="1">
    <citation type="submission" date="2017-09" db="EMBL/GenBank/DDBJ databases">
        <title>Depth-based differentiation of microbial function through sediment-hosted aquifers and enrichment of novel symbionts in the deep terrestrial subsurface.</title>
        <authorList>
            <person name="Probst A.J."/>
            <person name="Ladd B."/>
            <person name="Jarett J.K."/>
            <person name="Geller-Mcgrath D.E."/>
            <person name="Sieber C.M.K."/>
            <person name="Emerson J.B."/>
            <person name="Anantharaman K."/>
            <person name="Thomas B.C."/>
            <person name="Malmstrom R."/>
            <person name="Stieglmeier M."/>
            <person name="Klingl A."/>
            <person name="Woyke T."/>
            <person name="Ryan C.M."/>
            <person name="Banfield J.F."/>
        </authorList>
    </citation>
    <scope>NUCLEOTIDE SEQUENCE [LARGE SCALE GENOMIC DNA]</scope>
</reference>
<dbReference type="AlphaFoldDB" id="A0A2H0V722"/>
<dbReference type="Proteomes" id="UP000228614">
    <property type="component" value="Unassembled WGS sequence"/>
</dbReference>
<organism evidence="1 2">
    <name type="scientific">Candidatus Falkowbacteria bacterium CG10_big_fil_rev_8_21_14_0_10_37_6</name>
    <dbReference type="NCBI Taxonomy" id="1974563"/>
    <lineage>
        <taxon>Bacteria</taxon>
        <taxon>Candidatus Falkowiibacteriota</taxon>
    </lineage>
</organism>
<sequence length="613" mass="66957">KSSPQASVIPLTTAGNTAVVFKIQAIQNTVTIDSIFLTKKGVINDDAISLITVEDENGVEYGRISRIDNSRRAEIRFMDRKFVVVKNQEKRLMIKVNISEQANNNSTFSLGINSNEDINSNGSVSGIFPAFGSEHKLIAVQDFVGVVYAAAEDISSSLREINIGVKKETISKFTFKETSGNEDVIITKITFYNEGTAADDDLDYIYLYEDNKKVAASNSMVNGIVSFDLSANPIKVAKNKTIKLSIKVDIAKGEDRTLKFVINEPSDVVLTGLSQDFNLALKAESGFPVGKGISDNYNKVVFKREGIGFFAISMDDDEKEVYREAENAVLAEFELRNISQDIYLQRVQLQVEKFNNAPDLDSNLVLQDVSISKDIKDIVSIDKQRIKSGVVVDVSLNNYKVESGKNMTLSFFSDIPESAETNAAYRINIKNLSYKIGSDNTSYDHGAVVLGQVMKVLSPKITITKGELKNKGAAIAGNDKIELANFSVTSSMDESIRIKSVTVTLNLGSDDVTYVNGFSNLALYSGSSRKSEIIAAPNSRTYTFNDLNIKVSENRSISLMLKADSEVNADGLTVVFKLDDVTAEGYSSRSPALVTGEGAVSDPVVLNVKTTAK</sequence>
<gene>
    <name evidence="1" type="ORF">COT95_01610</name>
</gene>
<comment type="caution">
    <text evidence="1">The sequence shown here is derived from an EMBL/GenBank/DDBJ whole genome shotgun (WGS) entry which is preliminary data.</text>
</comment>
<evidence type="ECO:0000313" key="2">
    <source>
        <dbReference type="Proteomes" id="UP000228614"/>
    </source>
</evidence>
<accession>A0A2H0V722</accession>
<proteinExistence type="predicted"/>
<protein>
    <submittedName>
        <fullName evidence="1">Uncharacterized protein</fullName>
    </submittedName>
</protein>
<evidence type="ECO:0000313" key="1">
    <source>
        <dbReference type="EMBL" id="PIR94906.1"/>
    </source>
</evidence>
<name>A0A2H0V722_9BACT</name>